<evidence type="ECO:0000256" key="3">
    <source>
        <dbReference type="ARBA" id="ARBA00023239"/>
    </source>
</evidence>
<dbReference type="InterPro" id="IPR005300">
    <property type="entry name" value="MltA_B"/>
</dbReference>
<keyword evidence="10" id="KW-1185">Reference proteome</keyword>
<dbReference type="EC" id="4.2.2.n1" evidence="2"/>
<dbReference type="Gene3D" id="2.40.40.10">
    <property type="entry name" value="RlpA-like domain"/>
    <property type="match status" value="1"/>
</dbReference>
<dbReference type="PANTHER" id="PTHR30124:SF0">
    <property type="entry name" value="MEMBRANE-BOUND LYTIC MUREIN TRANSGLYCOSYLASE A"/>
    <property type="match status" value="1"/>
</dbReference>
<dbReference type="CDD" id="cd14668">
    <property type="entry name" value="mlta_B"/>
    <property type="match status" value="1"/>
</dbReference>
<feature type="signal peptide" evidence="7">
    <location>
        <begin position="1"/>
        <end position="20"/>
    </location>
</feature>
<accession>A0A9X1YGK6</accession>
<dbReference type="GO" id="GO:0019867">
    <property type="term" value="C:outer membrane"/>
    <property type="evidence" value="ECO:0007669"/>
    <property type="project" value="InterPro"/>
</dbReference>
<keyword evidence="7" id="KW-0732">Signal</keyword>
<evidence type="ECO:0000313" key="10">
    <source>
        <dbReference type="Proteomes" id="UP001139516"/>
    </source>
</evidence>
<dbReference type="GO" id="GO:0009254">
    <property type="term" value="P:peptidoglycan turnover"/>
    <property type="evidence" value="ECO:0007669"/>
    <property type="project" value="InterPro"/>
</dbReference>
<evidence type="ECO:0000256" key="1">
    <source>
        <dbReference type="ARBA" id="ARBA00001420"/>
    </source>
</evidence>
<comment type="caution">
    <text evidence="9">The sequence shown here is derived from an EMBL/GenBank/DDBJ whole genome shotgun (WGS) entry which is preliminary data.</text>
</comment>
<dbReference type="GO" id="GO:0008933">
    <property type="term" value="F:peptidoglycan lytic transglycosylase activity"/>
    <property type="evidence" value="ECO:0007669"/>
    <property type="project" value="TreeGrafter"/>
</dbReference>
<feature type="chain" id="PRO_5040966363" description="peptidoglycan lytic exotransglycosylase" evidence="7">
    <location>
        <begin position="21"/>
        <end position="521"/>
    </location>
</feature>
<reference evidence="9" key="1">
    <citation type="submission" date="2022-04" db="EMBL/GenBank/DDBJ databases">
        <title>Roseomonas acroporae sp. nov., isolated from coral Acropora digitifera.</title>
        <authorList>
            <person name="Sun H."/>
        </authorList>
    </citation>
    <scope>NUCLEOTIDE SEQUENCE</scope>
    <source>
        <strain evidence="9">NAR14</strain>
    </source>
</reference>
<dbReference type="GO" id="GO:0009253">
    <property type="term" value="P:peptidoglycan catabolic process"/>
    <property type="evidence" value="ECO:0007669"/>
    <property type="project" value="TreeGrafter"/>
</dbReference>
<dbReference type="EMBL" id="JALPRX010000069">
    <property type="protein sequence ID" value="MCK8785881.1"/>
    <property type="molecule type" value="Genomic_DNA"/>
</dbReference>
<organism evidence="9 10">
    <name type="scientific">Roseomonas acroporae</name>
    <dbReference type="NCBI Taxonomy" id="2937791"/>
    <lineage>
        <taxon>Bacteria</taxon>
        <taxon>Pseudomonadati</taxon>
        <taxon>Pseudomonadota</taxon>
        <taxon>Alphaproteobacteria</taxon>
        <taxon>Acetobacterales</taxon>
        <taxon>Roseomonadaceae</taxon>
        <taxon>Roseomonas</taxon>
    </lineage>
</organism>
<dbReference type="InterPro" id="IPR010611">
    <property type="entry name" value="3D_dom"/>
</dbReference>
<dbReference type="SMART" id="SM00925">
    <property type="entry name" value="MltA"/>
    <property type="match status" value="1"/>
</dbReference>
<protein>
    <recommendedName>
        <fullName evidence="2">peptidoglycan lytic exotransglycosylase</fullName>
        <ecNumber evidence="2">4.2.2.n1</ecNumber>
    </recommendedName>
    <alternativeName>
        <fullName evidence="5">Murein hydrolase A</fullName>
    </alternativeName>
</protein>
<feature type="region of interest" description="Disordered" evidence="6">
    <location>
        <begin position="75"/>
        <end position="100"/>
    </location>
</feature>
<feature type="region of interest" description="Disordered" evidence="6">
    <location>
        <begin position="485"/>
        <end position="521"/>
    </location>
</feature>
<gene>
    <name evidence="9" type="ORF">M0638_15990</name>
</gene>
<dbReference type="CDD" id="cd14485">
    <property type="entry name" value="mltA_like_LT_A"/>
    <property type="match status" value="1"/>
</dbReference>
<dbReference type="PANTHER" id="PTHR30124">
    <property type="entry name" value="MEMBRANE-BOUND LYTIC MUREIN TRANSGLYCOSYLASE A"/>
    <property type="match status" value="1"/>
</dbReference>
<evidence type="ECO:0000256" key="5">
    <source>
        <dbReference type="ARBA" id="ARBA00030918"/>
    </source>
</evidence>
<evidence type="ECO:0000256" key="6">
    <source>
        <dbReference type="SAM" id="MobiDB-lite"/>
    </source>
</evidence>
<comment type="catalytic activity">
    <reaction evidence="1">
        <text>Exolytic cleavage of the (1-&gt;4)-beta-glycosidic linkage between N-acetylmuramic acid (MurNAc) and N-acetylglucosamine (GlcNAc) residues in peptidoglycan, from either the reducing or the non-reducing ends of the peptidoglycan chains, with concomitant formation of a 1,6-anhydrobond in the MurNAc residue.</text>
        <dbReference type="EC" id="4.2.2.n1"/>
    </reaction>
</comment>
<dbReference type="Gene3D" id="2.40.240.50">
    <property type="entry name" value="Barwin-like endoglucanases"/>
    <property type="match status" value="1"/>
</dbReference>
<dbReference type="InterPro" id="IPR036908">
    <property type="entry name" value="RlpA-like_sf"/>
</dbReference>
<evidence type="ECO:0000256" key="4">
    <source>
        <dbReference type="ARBA" id="ARBA00023316"/>
    </source>
</evidence>
<dbReference type="Pfam" id="PF03562">
    <property type="entry name" value="MltA"/>
    <property type="match status" value="1"/>
</dbReference>
<proteinExistence type="predicted"/>
<name>A0A9X1YGK6_9PROT</name>
<evidence type="ECO:0000259" key="8">
    <source>
        <dbReference type="SMART" id="SM00925"/>
    </source>
</evidence>
<dbReference type="Proteomes" id="UP001139516">
    <property type="component" value="Unassembled WGS sequence"/>
</dbReference>
<keyword evidence="4" id="KW-0961">Cell wall biogenesis/degradation</keyword>
<keyword evidence="3" id="KW-0456">Lyase</keyword>
<dbReference type="InterPro" id="IPR026044">
    <property type="entry name" value="MltA"/>
</dbReference>
<evidence type="ECO:0000256" key="2">
    <source>
        <dbReference type="ARBA" id="ARBA00012587"/>
    </source>
</evidence>
<dbReference type="AlphaFoldDB" id="A0A9X1YGK6"/>
<dbReference type="GO" id="GO:0071555">
    <property type="term" value="P:cell wall organization"/>
    <property type="evidence" value="ECO:0007669"/>
    <property type="project" value="UniProtKB-KW"/>
</dbReference>
<sequence>MAIGLLLAVPILAQAPAARAQVALDTVPGWAQEDALGALATLRASCRTILSRTEPPEGRPGLSPAAWGEACEQVLGRRAGGPPGPPAAPRGRRVSAAQRRAHAEALRDHAAAVRAWLEGAFVAVPVGEMLVTGYYEPVLRGSRTPTDVHNVPLFARPPDLVERDVTEQRAGGVSVRRRVWGRAGPGGRVTPYLDRAAIETGGLERQGLELVWVDNAVDAFFMEIQGSGRVVLPDGQVLRVGFAGQNGHPFVPIGRTLIERNALPGETIGMQSIRGWLNAVGPERAAAVMRENPSYIFFRIVNGLSLDEGPIGALGVPLTPGRSVAIDPSVIPLGAPLFMSGDRTRRLLVAQDTGGAIKGARADLFFGWGDQAGAGAGNMRERAQMYMLAPRDGGVLMASIPGNVTSDAGAAVPGPGLAPAPGALRGLMLSPGSAADLSGSAAGLPGFSTEGLWTGRGGSGPRGQVARRQALARGLAEHEAAVRRRQAAQRGLSAVPGEPRAVGTLPPLAGSQRGRTVFTLD</sequence>
<evidence type="ECO:0000256" key="7">
    <source>
        <dbReference type="SAM" id="SignalP"/>
    </source>
</evidence>
<evidence type="ECO:0000313" key="9">
    <source>
        <dbReference type="EMBL" id="MCK8785881.1"/>
    </source>
</evidence>
<dbReference type="SUPFAM" id="SSF50685">
    <property type="entry name" value="Barwin-like endoglucanases"/>
    <property type="match status" value="1"/>
</dbReference>
<dbReference type="Pfam" id="PF06725">
    <property type="entry name" value="3D"/>
    <property type="match status" value="1"/>
</dbReference>
<dbReference type="GO" id="GO:0004553">
    <property type="term" value="F:hydrolase activity, hydrolyzing O-glycosyl compounds"/>
    <property type="evidence" value="ECO:0007669"/>
    <property type="project" value="InterPro"/>
</dbReference>
<dbReference type="RefSeq" id="WP_248668001.1">
    <property type="nucleotide sequence ID" value="NZ_JALPRX010000069.1"/>
</dbReference>
<feature type="domain" description="Lytic transglycosylase MltA" evidence="8">
    <location>
        <begin position="138"/>
        <end position="299"/>
    </location>
</feature>
<feature type="non-terminal residue" evidence="9">
    <location>
        <position position="521"/>
    </location>
</feature>